<keyword evidence="3" id="KW-0804">Transcription</keyword>
<dbReference type="SUPFAM" id="SSF46689">
    <property type="entry name" value="Homeodomain-like"/>
    <property type="match status" value="1"/>
</dbReference>
<sequence>MTKRRYTLGQRAVSQEETRRRIVEATVDLHQEIGPRDTTISAIAEKAQVQRLTVYRHFPDEAALFAACTSHWFEQNRPPVPSEWDDQEGHARTLAALHLLYSYYRKTERMWTFACRDEPDLPAMHEPMEKFRNYLASVRDDLVKHLKPKRAATEHVRLTLGHALQFSTWQSLARQQGDWEIAELVCAWLNGALDSNASSKAGRK</sequence>
<reference evidence="6 7" key="2">
    <citation type="journal article" date="2017" name="Front. Microbiol.">
        <title>Genomics Reveals a Unique Clone of Burkholderia cenocepacia Harboring an Actively Excising Novel Genomic Island.</title>
        <authorList>
            <person name="Patil P.P."/>
            <person name="Mali S."/>
            <person name="Midha S."/>
            <person name="Gautam V."/>
            <person name="Dash L."/>
            <person name="Kumar S."/>
            <person name="Shastri J."/>
            <person name="Singhal L."/>
            <person name="Patil P.B."/>
        </authorList>
    </citation>
    <scope>NUCLEOTIDE SEQUENCE [LARGE SCALE GENOMIC DNA]</scope>
    <source>
        <strain evidence="6 7">BC-19</strain>
    </source>
</reference>
<name>A0ABD4UI62_9BURK</name>
<dbReference type="PANTHER" id="PTHR30055:SF234">
    <property type="entry name" value="HTH-TYPE TRANSCRIPTIONAL REGULATOR BETI"/>
    <property type="match status" value="1"/>
</dbReference>
<keyword evidence="1" id="KW-0805">Transcription regulation</keyword>
<feature type="domain" description="HTH tetR-type" evidence="5">
    <location>
        <begin position="16"/>
        <end position="76"/>
    </location>
</feature>
<dbReference type="AlphaFoldDB" id="A0ABD4UI62"/>
<dbReference type="InterPro" id="IPR009057">
    <property type="entry name" value="Homeodomain-like_sf"/>
</dbReference>
<dbReference type="PANTHER" id="PTHR30055">
    <property type="entry name" value="HTH-TYPE TRANSCRIPTIONAL REGULATOR RUTR"/>
    <property type="match status" value="1"/>
</dbReference>
<evidence type="ECO:0000313" key="6">
    <source>
        <dbReference type="EMBL" id="MCW3714032.1"/>
    </source>
</evidence>
<keyword evidence="2 4" id="KW-0238">DNA-binding</keyword>
<reference evidence="6 7" key="1">
    <citation type="journal article" date="2017" name="Front. Microbiol.">
        <title>Genomics reveals a unique clone of Burkholderia cenocepacia harbouring an actively excising novel genomic island.</title>
        <authorList>
            <person name="Patil P."/>
            <person name="Mali S."/>
            <person name="Midha S."/>
            <person name="Gautam V."/>
            <person name="Dash L."/>
            <person name="Kumar S."/>
            <person name="Shastri J."/>
            <person name="Singhal L."/>
            <person name="Patil P.B."/>
        </authorList>
    </citation>
    <scope>NUCLEOTIDE SEQUENCE [LARGE SCALE GENOMIC DNA]</scope>
    <source>
        <strain evidence="6 7">BC-19</strain>
    </source>
</reference>
<feature type="DNA-binding region" description="H-T-H motif" evidence="4">
    <location>
        <begin position="39"/>
        <end position="58"/>
    </location>
</feature>
<dbReference type="InterPro" id="IPR001647">
    <property type="entry name" value="HTH_TetR"/>
</dbReference>
<evidence type="ECO:0000256" key="1">
    <source>
        <dbReference type="ARBA" id="ARBA00023015"/>
    </source>
</evidence>
<dbReference type="Gene3D" id="1.10.357.10">
    <property type="entry name" value="Tetracycline Repressor, domain 2"/>
    <property type="match status" value="1"/>
</dbReference>
<dbReference type="InterPro" id="IPR050109">
    <property type="entry name" value="HTH-type_TetR-like_transc_reg"/>
</dbReference>
<dbReference type="Pfam" id="PF00440">
    <property type="entry name" value="TetR_N"/>
    <property type="match status" value="1"/>
</dbReference>
<gene>
    <name evidence="6" type="ORF">UE95_022330</name>
</gene>
<dbReference type="Proteomes" id="UP000191686">
    <property type="component" value="Unassembled WGS sequence"/>
</dbReference>
<dbReference type="PROSITE" id="PS50977">
    <property type="entry name" value="HTH_TETR_2"/>
    <property type="match status" value="1"/>
</dbReference>
<evidence type="ECO:0000256" key="4">
    <source>
        <dbReference type="PROSITE-ProRule" id="PRU00335"/>
    </source>
</evidence>
<proteinExistence type="predicted"/>
<dbReference type="RefSeq" id="WP_080323990.1">
    <property type="nucleotide sequence ID" value="NZ_JAIMII010000035.1"/>
</dbReference>
<accession>A0ABD4UI62</accession>
<evidence type="ECO:0000259" key="5">
    <source>
        <dbReference type="PROSITE" id="PS50977"/>
    </source>
</evidence>
<evidence type="ECO:0000313" key="7">
    <source>
        <dbReference type="Proteomes" id="UP000191686"/>
    </source>
</evidence>
<protein>
    <submittedName>
        <fullName evidence="6">TetR/AcrR family transcriptional regulator</fullName>
    </submittedName>
</protein>
<organism evidence="6 7">
    <name type="scientific">Burkholderia cenocepacia</name>
    <dbReference type="NCBI Taxonomy" id="95486"/>
    <lineage>
        <taxon>Bacteria</taxon>
        <taxon>Pseudomonadati</taxon>
        <taxon>Pseudomonadota</taxon>
        <taxon>Betaproteobacteria</taxon>
        <taxon>Burkholderiales</taxon>
        <taxon>Burkholderiaceae</taxon>
        <taxon>Burkholderia</taxon>
        <taxon>Burkholderia cepacia complex</taxon>
    </lineage>
</organism>
<evidence type="ECO:0000256" key="2">
    <source>
        <dbReference type="ARBA" id="ARBA00023125"/>
    </source>
</evidence>
<dbReference type="EMBL" id="JYMX02000018">
    <property type="protein sequence ID" value="MCW3714032.1"/>
    <property type="molecule type" value="Genomic_DNA"/>
</dbReference>
<dbReference type="GO" id="GO:0003677">
    <property type="term" value="F:DNA binding"/>
    <property type="evidence" value="ECO:0007669"/>
    <property type="project" value="UniProtKB-UniRule"/>
</dbReference>
<comment type="caution">
    <text evidence="6">The sequence shown here is derived from an EMBL/GenBank/DDBJ whole genome shotgun (WGS) entry which is preliminary data.</text>
</comment>
<evidence type="ECO:0000256" key="3">
    <source>
        <dbReference type="ARBA" id="ARBA00023163"/>
    </source>
</evidence>